<dbReference type="GeneID" id="88769503"/>
<dbReference type="EMBL" id="AESD01000264">
    <property type="protein sequence ID" value="EHJ13560.1"/>
    <property type="molecule type" value="Genomic_DNA"/>
</dbReference>
<dbReference type="PATRIC" id="fig|423471.3.peg.1649"/>
<evidence type="ECO:0000313" key="2">
    <source>
        <dbReference type="Proteomes" id="UP000003477"/>
    </source>
</evidence>
<organism evidence="1 2">
    <name type="scientific">Crocosphaera watsonii WH 0003</name>
    <dbReference type="NCBI Taxonomy" id="423471"/>
    <lineage>
        <taxon>Bacteria</taxon>
        <taxon>Bacillati</taxon>
        <taxon>Cyanobacteriota</taxon>
        <taxon>Cyanophyceae</taxon>
        <taxon>Oscillatoriophycideae</taxon>
        <taxon>Chroococcales</taxon>
        <taxon>Aphanothecaceae</taxon>
        <taxon>Crocosphaera</taxon>
    </lineage>
</organism>
<sequence>MDLIRSVGLGISVLGFISPPGYFSGIGVDVTQKTPLFTMFFLNAAYQTVLATSRS</sequence>
<gene>
    <name evidence="1" type="ORF">CWATWH0003_1760</name>
</gene>
<dbReference type="Proteomes" id="UP000003477">
    <property type="component" value="Unassembled WGS sequence"/>
</dbReference>
<comment type="caution">
    <text evidence="1">The sequence shown here is derived from an EMBL/GenBank/DDBJ whole genome shotgun (WGS) entry which is preliminary data.</text>
</comment>
<reference evidence="1 2" key="1">
    <citation type="journal article" date="2011" name="Front. Microbiol.">
        <title>Two Strains of Crocosphaera watsonii with Highly Conserved Genomes are Distinguished by Strain-Specific Features.</title>
        <authorList>
            <person name="Bench S.R."/>
            <person name="Ilikchyan I.N."/>
            <person name="Tripp H.J."/>
            <person name="Zehr J.P."/>
        </authorList>
    </citation>
    <scope>NUCLEOTIDE SEQUENCE [LARGE SCALE GENOMIC DNA]</scope>
    <source>
        <strain evidence="1 2">WH 0003</strain>
    </source>
</reference>
<dbReference type="RefSeq" id="WP_007310124.1">
    <property type="nucleotide sequence ID" value="NZ_AESD01000264.1"/>
</dbReference>
<proteinExistence type="predicted"/>
<evidence type="ECO:0000313" key="1">
    <source>
        <dbReference type="EMBL" id="EHJ13560.1"/>
    </source>
</evidence>
<protein>
    <submittedName>
        <fullName evidence="1">Beta-carotene hydroxylase</fullName>
    </submittedName>
</protein>
<dbReference type="AlphaFoldDB" id="G5J2M6"/>
<name>G5J2M6_CROWT</name>
<accession>G5J2M6</accession>